<dbReference type="EMBL" id="CBXI010000022">
    <property type="protein sequence ID" value="CDL91218.1"/>
    <property type="molecule type" value="Genomic_DNA"/>
</dbReference>
<evidence type="ECO:0000313" key="6">
    <source>
        <dbReference type="EMBL" id="CDL91218.1"/>
    </source>
</evidence>
<dbReference type="GeneID" id="29421019"/>
<dbReference type="SUPFAM" id="SSF53955">
    <property type="entry name" value="Lysozyme-like"/>
    <property type="match status" value="1"/>
</dbReference>
<organism evidence="6 7">
    <name type="scientific">Clostridium tyrobutyricum DIVETGP</name>
    <dbReference type="NCBI Taxonomy" id="1408889"/>
    <lineage>
        <taxon>Bacteria</taxon>
        <taxon>Bacillati</taxon>
        <taxon>Bacillota</taxon>
        <taxon>Clostridia</taxon>
        <taxon>Eubacteriales</taxon>
        <taxon>Clostridiaceae</taxon>
        <taxon>Clostridium</taxon>
    </lineage>
</organism>
<keyword evidence="4" id="KW-0788">Thiol protease</keyword>
<dbReference type="Pfam" id="PF13702">
    <property type="entry name" value="Lysozyme_like"/>
    <property type="match status" value="1"/>
</dbReference>
<keyword evidence="7" id="KW-1185">Reference proteome</keyword>
<keyword evidence="6" id="KW-0449">Lipoprotein</keyword>
<dbReference type="SUPFAM" id="SSF54001">
    <property type="entry name" value="Cysteine proteinases"/>
    <property type="match status" value="1"/>
</dbReference>
<dbReference type="Proteomes" id="UP000019482">
    <property type="component" value="Unassembled WGS sequence"/>
</dbReference>
<accession>W6N406</accession>
<evidence type="ECO:0000256" key="1">
    <source>
        <dbReference type="ARBA" id="ARBA00007074"/>
    </source>
</evidence>
<dbReference type="GO" id="GO:0006508">
    <property type="term" value="P:proteolysis"/>
    <property type="evidence" value="ECO:0007669"/>
    <property type="project" value="UniProtKB-KW"/>
</dbReference>
<protein>
    <submittedName>
        <fullName evidence="6">Lipoprotein, NLP/P60 family</fullName>
    </submittedName>
</protein>
<dbReference type="InterPro" id="IPR051202">
    <property type="entry name" value="Peptidase_C40"/>
</dbReference>
<evidence type="ECO:0000256" key="3">
    <source>
        <dbReference type="ARBA" id="ARBA00022801"/>
    </source>
</evidence>
<dbReference type="Gene3D" id="1.10.530.10">
    <property type="match status" value="1"/>
</dbReference>
<evidence type="ECO:0000313" key="7">
    <source>
        <dbReference type="Proteomes" id="UP000019482"/>
    </source>
</evidence>
<dbReference type="CDD" id="cd16891">
    <property type="entry name" value="CwlT-like"/>
    <property type="match status" value="1"/>
</dbReference>
<evidence type="ECO:0000256" key="4">
    <source>
        <dbReference type="ARBA" id="ARBA00022807"/>
    </source>
</evidence>
<dbReference type="InterPro" id="IPR047194">
    <property type="entry name" value="CwlT-like_lysozyme"/>
</dbReference>
<name>W6N406_CLOTY</name>
<dbReference type="Pfam" id="PF00877">
    <property type="entry name" value="NLPC_P60"/>
    <property type="match status" value="1"/>
</dbReference>
<dbReference type="InterPro" id="IPR000064">
    <property type="entry name" value="NLP_P60_dom"/>
</dbReference>
<dbReference type="GO" id="GO:0008234">
    <property type="term" value="F:cysteine-type peptidase activity"/>
    <property type="evidence" value="ECO:0007669"/>
    <property type="project" value="UniProtKB-KW"/>
</dbReference>
<reference evidence="6 7" key="1">
    <citation type="journal article" date="2015" name="Genome Announc.">
        <title>Draft Genome Sequence of Clostridium tyrobutyricum Strain DIVETGP, Isolated from Cow's Milk for Grana Padano Production.</title>
        <authorList>
            <person name="Soggiu A."/>
            <person name="Piras C."/>
            <person name="Gaiarsa S."/>
            <person name="Sassera D."/>
            <person name="Roncada P."/>
            <person name="Bendixen E."/>
            <person name="Brasca M."/>
            <person name="Bonizzi L."/>
        </authorList>
    </citation>
    <scope>NUCLEOTIDE SEQUENCE [LARGE SCALE GENOMIC DNA]</scope>
    <source>
        <strain evidence="6 7">DIVETGP</strain>
    </source>
</reference>
<dbReference type="OrthoDB" id="9812962at2"/>
<comment type="caution">
    <text evidence="6">The sequence shown here is derived from an EMBL/GenBank/DDBJ whole genome shotgun (WGS) entry which is preliminary data.</text>
</comment>
<keyword evidence="2" id="KW-0645">Protease</keyword>
<proteinExistence type="inferred from homology"/>
<dbReference type="RefSeq" id="WP_017895794.1">
    <property type="nucleotide sequence ID" value="NZ_CBXI010000022.1"/>
</dbReference>
<evidence type="ECO:0000259" key="5">
    <source>
        <dbReference type="PROSITE" id="PS51935"/>
    </source>
</evidence>
<dbReference type="PROSITE" id="PS51935">
    <property type="entry name" value="NLPC_P60"/>
    <property type="match status" value="1"/>
</dbReference>
<sequence length="318" mass="34411">MKKIIIAVVAIFFIIIVAVFGYKQQQEDNNNFGKANIPAAVQKWRPLVSEVANKYKVGNYTEVLLAIVYQESGDTGTNDIMQSSESEGLPPNSIVDPETSLNVGIKYFSSIVQYADKKKCDLATIIQSYNFGQGYVDYVASNGGKSTKELAESFSASHGGGYGDPSYYDHVMRYVSMTDTEGEEGASQSALGSDLYKKIMGTAGKFQGEAYVFGGSNPSTGFDCSGLTQYVYGQAGINLPRTAQAQYDATSKVAPSDVKPGDLVFFQGTYQCGDYITHVGIYVGGNKMYQSGGHGIGYTSLDNSFWKAHLAGYGRVRK</sequence>
<dbReference type="InterPro" id="IPR023346">
    <property type="entry name" value="Lysozyme-like_dom_sf"/>
</dbReference>
<dbReference type="PANTHER" id="PTHR47053">
    <property type="entry name" value="MUREIN DD-ENDOPEPTIDASE MEPH-RELATED"/>
    <property type="match status" value="1"/>
</dbReference>
<evidence type="ECO:0000256" key="2">
    <source>
        <dbReference type="ARBA" id="ARBA00022670"/>
    </source>
</evidence>
<dbReference type="InterPro" id="IPR038765">
    <property type="entry name" value="Papain-like_cys_pep_sf"/>
</dbReference>
<keyword evidence="3" id="KW-0378">Hydrolase</keyword>
<dbReference type="Gene3D" id="3.90.1720.10">
    <property type="entry name" value="endopeptidase domain like (from Nostoc punctiforme)"/>
    <property type="match status" value="1"/>
</dbReference>
<gene>
    <name evidence="6" type="ORF">CTDIVETGP_1288</name>
</gene>
<dbReference type="PANTHER" id="PTHR47053:SF5">
    <property type="entry name" value="BIFUNCTIONAL MURAMIDASE_DL-ENDOPEPTIDASE CWLT"/>
    <property type="match status" value="1"/>
</dbReference>
<comment type="similarity">
    <text evidence="1">Belongs to the peptidase C40 family.</text>
</comment>
<dbReference type="AlphaFoldDB" id="W6N406"/>
<feature type="domain" description="NlpC/P60" evidence="5">
    <location>
        <begin position="193"/>
        <end position="317"/>
    </location>
</feature>